<protein>
    <submittedName>
        <fullName evidence="2">Uncharacterized protein</fullName>
    </submittedName>
</protein>
<feature type="compositionally biased region" description="Low complexity" evidence="1">
    <location>
        <begin position="1"/>
        <end position="16"/>
    </location>
</feature>
<reference evidence="2 3" key="1">
    <citation type="submission" date="2019-03" db="EMBL/GenBank/DDBJ databases">
        <title>Genomic Encyclopedia of Type Strains, Phase IV (KMG-IV): sequencing the most valuable type-strain genomes for metagenomic binning, comparative biology and taxonomic classification.</title>
        <authorList>
            <person name="Goeker M."/>
        </authorList>
    </citation>
    <scope>NUCLEOTIDE SEQUENCE [LARGE SCALE GENOMIC DNA]</scope>
    <source>
        <strain evidence="2 3">DSM 25082</strain>
    </source>
</reference>
<comment type="caution">
    <text evidence="2">The sequence shown here is derived from an EMBL/GenBank/DDBJ whole genome shotgun (WGS) entry which is preliminary data.</text>
</comment>
<evidence type="ECO:0000256" key="1">
    <source>
        <dbReference type="SAM" id="MobiDB-lite"/>
    </source>
</evidence>
<dbReference type="Proteomes" id="UP000295357">
    <property type="component" value="Unassembled WGS sequence"/>
</dbReference>
<sequence>MNKPSPLRRLLSLRAPSPAPAPAGPVDDLAQARALIAAIDAGGIPLYPGKVNQIARALGLEVSREAPVEETVARIRAHLQAEGG</sequence>
<accession>A0A4R6NFG2</accession>
<organism evidence="2 3">
    <name type="scientific">Roseateles asaccharophilus</name>
    <dbReference type="NCBI Taxonomy" id="582607"/>
    <lineage>
        <taxon>Bacteria</taxon>
        <taxon>Pseudomonadati</taxon>
        <taxon>Pseudomonadota</taxon>
        <taxon>Betaproteobacteria</taxon>
        <taxon>Burkholderiales</taxon>
        <taxon>Sphaerotilaceae</taxon>
        <taxon>Roseateles</taxon>
    </lineage>
</organism>
<name>A0A4R6NFG2_9BURK</name>
<proteinExistence type="predicted"/>
<dbReference type="AlphaFoldDB" id="A0A4R6NFG2"/>
<feature type="region of interest" description="Disordered" evidence="1">
    <location>
        <begin position="1"/>
        <end position="25"/>
    </location>
</feature>
<dbReference type="EMBL" id="SNXE01000001">
    <property type="protein sequence ID" value="TDP12994.1"/>
    <property type="molecule type" value="Genomic_DNA"/>
</dbReference>
<gene>
    <name evidence="2" type="ORF">DFR39_101468</name>
</gene>
<dbReference type="RefSeq" id="WP_246030649.1">
    <property type="nucleotide sequence ID" value="NZ_JAUFPJ010000001.1"/>
</dbReference>
<evidence type="ECO:0000313" key="2">
    <source>
        <dbReference type="EMBL" id="TDP12994.1"/>
    </source>
</evidence>
<keyword evidence="3" id="KW-1185">Reference proteome</keyword>
<evidence type="ECO:0000313" key="3">
    <source>
        <dbReference type="Proteomes" id="UP000295357"/>
    </source>
</evidence>